<name>A0ABW0I340_9BACL</name>
<feature type="compositionally biased region" description="Basic and acidic residues" evidence="1">
    <location>
        <begin position="405"/>
        <end position="414"/>
    </location>
</feature>
<gene>
    <name evidence="4" type="ORF">ACFPOF_23450</name>
</gene>
<protein>
    <submittedName>
        <fullName evidence="4">FecR domain-containing protein</fullName>
    </submittedName>
</protein>
<dbReference type="Proteomes" id="UP001596113">
    <property type="component" value="Unassembled WGS sequence"/>
</dbReference>
<evidence type="ECO:0000313" key="5">
    <source>
        <dbReference type="Proteomes" id="UP001596113"/>
    </source>
</evidence>
<evidence type="ECO:0000256" key="1">
    <source>
        <dbReference type="SAM" id="MobiDB-lite"/>
    </source>
</evidence>
<evidence type="ECO:0000313" key="4">
    <source>
        <dbReference type="EMBL" id="MFC5405712.1"/>
    </source>
</evidence>
<organism evidence="4 5">
    <name type="scientific">Cohnella soli</name>
    <dbReference type="NCBI Taxonomy" id="425005"/>
    <lineage>
        <taxon>Bacteria</taxon>
        <taxon>Bacillati</taxon>
        <taxon>Bacillota</taxon>
        <taxon>Bacilli</taxon>
        <taxon>Bacillales</taxon>
        <taxon>Paenibacillaceae</taxon>
        <taxon>Cohnella</taxon>
    </lineage>
</organism>
<comment type="caution">
    <text evidence="4">The sequence shown here is derived from an EMBL/GenBank/DDBJ whole genome shotgun (WGS) entry which is preliminary data.</text>
</comment>
<feature type="chain" id="PRO_5045456844" evidence="2">
    <location>
        <begin position="24"/>
        <end position="989"/>
    </location>
</feature>
<dbReference type="EMBL" id="JBHSMI010000030">
    <property type="protein sequence ID" value="MFC5405712.1"/>
    <property type="molecule type" value="Genomic_DNA"/>
</dbReference>
<dbReference type="InterPro" id="IPR006860">
    <property type="entry name" value="FecR"/>
</dbReference>
<evidence type="ECO:0000256" key="2">
    <source>
        <dbReference type="SAM" id="SignalP"/>
    </source>
</evidence>
<dbReference type="RefSeq" id="WP_378137239.1">
    <property type="nucleotide sequence ID" value="NZ_JBHSMI010000030.1"/>
</dbReference>
<reference evidence="5" key="1">
    <citation type="journal article" date="2019" name="Int. J. Syst. Evol. Microbiol.">
        <title>The Global Catalogue of Microorganisms (GCM) 10K type strain sequencing project: providing services to taxonomists for standard genome sequencing and annotation.</title>
        <authorList>
            <consortium name="The Broad Institute Genomics Platform"/>
            <consortium name="The Broad Institute Genome Sequencing Center for Infectious Disease"/>
            <person name="Wu L."/>
            <person name="Ma J."/>
        </authorList>
    </citation>
    <scope>NUCLEOTIDE SEQUENCE [LARGE SCALE GENOMIC DNA]</scope>
    <source>
        <strain evidence="5">CGMCC 1.18575</strain>
    </source>
</reference>
<dbReference type="Pfam" id="PF04773">
    <property type="entry name" value="FecR"/>
    <property type="match status" value="1"/>
</dbReference>
<feature type="region of interest" description="Disordered" evidence="1">
    <location>
        <begin position="405"/>
        <end position="432"/>
    </location>
</feature>
<accession>A0ABW0I340</accession>
<feature type="domain" description="FecR protein" evidence="3">
    <location>
        <begin position="68"/>
        <end position="160"/>
    </location>
</feature>
<feature type="signal peptide" evidence="2">
    <location>
        <begin position="1"/>
        <end position="23"/>
    </location>
</feature>
<keyword evidence="5" id="KW-1185">Reference proteome</keyword>
<sequence length="989" mass="108586">MKKTTIRLMALLLALLPLLGAFANESSAATSRVAVIKELTGTVKVKKAGGSKEFTAFKKMSLNEGDILAVGSNGSAVLQFANGTSEDDLMSASANTTLTFSKLSDSKGTTTKVSMLKGTVWSTVKSIKNKDDEFTLETPTAIMGVRGTNLLASVSSLTGTSQFFIASGFGQILSKPAGDFPAPAPFYIYPGQQITMVPGAIPPNPQDDISIMSLENFVKNASQKVIEQFIKSKEAIDKENEEFIKKQQQLLNELGGKPPETLNYDYHTQADLDRIEQLLFDLVGNLAKQARDMNKFQGNDLQKLIDEVNKTVTNKIDLSKVVDPKLSDAEKLKQLEALKKQKELEDKAKKEQDALKQKQDELLKKLVEQKEAQEKANKAIEEEKKKKAKEEYEKQLAEVQRKKFEEESKLREQELAQQTQSATPPPVSGGGPVVVDTSPFELYFNGIGTQVWTKQTTPLGSSSTLTYEVGLNTANILIKNNTNSSQSIASVQYSCDGPFYCPVYYNPSLSGYVYEMPYGETTTIRINMMSSGSSGPSDSQSSGITSYVITVNRSAVPDGLTEWSLSALDSNEAPQQLSWEWVGPNTYFADLNNIEDSVRFASFDMTLKLGDGATNAKLTYEAWDSGEDAFYEKTITWNGSDVTKTVDGLTEGLLPFQLTLFNGSTAIQTMKLWVKNGMAEVETSRPFNIQDNLNNEVPYENYMYNEGDDQLVAYVEEGASSVTLTPKDDTILRIKSVGYMDSSVYPNPDGSIDISLPDGNASLYIVMMNPADPEYGYLYYNLAVTRLPNGVAKWYLDDYELNSNYWTKLSGQPGYYVEAEGSSVSTYIQGKLGATVEVYSGSSDHLLTGVEGNYTLSGLQAGLNLFTLKTSLGNVTKKYDLIIKQGNQSQIELLKLNNESVPYDELNASINATTYSPTARVTLGTSKKFVTVKRISNGTVINGASDSENAYDLSLVLGVNKFEISIENPINHNLDEVITLTINYNTLPS</sequence>
<proteinExistence type="predicted"/>
<keyword evidence="2" id="KW-0732">Signal</keyword>
<dbReference type="PANTHER" id="PTHR38731:SF1">
    <property type="entry name" value="FECR PROTEIN DOMAIN-CONTAINING PROTEIN"/>
    <property type="match status" value="1"/>
</dbReference>
<dbReference type="PANTHER" id="PTHR38731">
    <property type="entry name" value="LIPL45-RELATED LIPOPROTEIN-RELATED"/>
    <property type="match status" value="1"/>
</dbReference>
<evidence type="ECO:0000259" key="3">
    <source>
        <dbReference type="Pfam" id="PF04773"/>
    </source>
</evidence>